<feature type="transmembrane region" description="Helical" evidence="7">
    <location>
        <begin position="258"/>
        <end position="278"/>
    </location>
</feature>
<dbReference type="GO" id="GO:0022857">
    <property type="term" value="F:transmembrane transporter activity"/>
    <property type="evidence" value="ECO:0007669"/>
    <property type="project" value="InterPro"/>
</dbReference>
<feature type="transmembrane region" description="Helical" evidence="7">
    <location>
        <begin position="21"/>
        <end position="40"/>
    </location>
</feature>
<feature type="transmembrane region" description="Helical" evidence="7">
    <location>
        <begin position="345"/>
        <end position="366"/>
    </location>
</feature>
<evidence type="ECO:0000313" key="9">
    <source>
        <dbReference type="EMBL" id="OXM87483.1"/>
    </source>
</evidence>
<reference evidence="9 10" key="1">
    <citation type="submission" date="2017-07" db="EMBL/GenBank/DDBJ databases">
        <title>Genome sequencing and assembly of Paenibacillus rigui.</title>
        <authorList>
            <person name="Mayilraj S."/>
        </authorList>
    </citation>
    <scope>NUCLEOTIDE SEQUENCE [LARGE SCALE GENOMIC DNA]</scope>
    <source>
        <strain evidence="9 10">JCM 16352</strain>
    </source>
</reference>
<comment type="caution">
    <text evidence="9">The sequence shown here is derived from an EMBL/GenBank/DDBJ whole genome shotgun (WGS) entry which is preliminary data.</text>
</comment>
<keyword evidence="6 7" id="KW-0472">Membrane</keyword>
<evidence type="ECO:0000259" key="8">
    <source>
        <dbReference type="PROSITE" id="PS50850"/>
    </source>
</evidence>
<dbReference type="AlphaFoldDB" id="A0A229UW01"/>
<proteinExistence type="predicted"/>
<dbReference type="InterPro" id="IPR020846">
    <property type="entry name" value="MFS_dom"/>
</dbReference>
<dbReference type="CDD" id="cd17324">
    <property type="entry name" value="MFS_NepI_like"/>
    <property type="match status" value="1"/>
</dbReference>
<feature type="transmembrane region" description="Helical" evidence="7">
    <location>
        <begin position="60"/>
        <end position="79"/>
    </location>
</feature>
<sequence length="399" mass="41937">MNSNTALIGKDGANVSSSKRLPWFGLLALAMAGFICILTESLPAGLLPQIARDLGVTEALAGQLVTLYAVGSLLAAIPLTTATRGWRRRPLLLLCIIGFLVFNTITALSSVYVLTLVARFFAGVSAGVLWGITAGYARRMVPDSLKGRAMAVAMVGTPLALALGVPLGTFFGTYTGWRLIFGAVSLLAAALIGWVLWKVPDYAGEPAGDQLPFHKVFLIPGVRPILFVVLSWVLAHNILYTYIAPYLAETAFAQRVDLVLLIFGITSVVGIWVIGMLIDRFLRMLVLISITGFALASAALGIGMNQPVIIILGVTAWGLTFGGAATLLQTAIAQAGGKSADIAQSMLVTAWNVAIGGGGIIGGFLLELLGARFLPGSLIILLLPSLLAAWLAKKHGFPS</sequence>
<dbReference type="EMBL" id="NMQW01000005">
    <property type="protein sequence ID" value="OXM87483.1"/>
    <property type="molecule type" value="Genomic_DNA"/>
</dbReference>
<dbReference type="InterPro" id="IPR050189">
    <property type="entry name" value="MFS_Efflux_Transporters"/>
</dbReference>
<evidence type="ECO:0000256" key="5">
    <source>
        <dbReference type="ARBA" id="ARBA00022989"/>
    </source>
</evidence>
<feature type="transmembrane region" description="Helical" evidence="7">
    <location>
        <begin position="177"/>
        <end position="197"/>
    </location>
</feature>
<feature type="transmembrane region" description="Helical" evidence="7">
    <location>
        <begin position="217"/>
        <end position="238"/>
    </location>
</feature>
<dbReference type="PANTHER" id="PTHR43124">
    <property type="entry name" value="PURINE EFFLUX PUMP PBUE"/>
    <property type="match status" value="1"/>
</dbReference>
<dbReference type="PANTHER" id="PTHR43124:SF3">
    <property type="entry name" value="CHLORAMPHENICOL EFFLUX PUMP RV0191"/>
    <property type="match status" value="1"/>
</dbReference>
<evidence type="ECO:0000313" key="10">
    <source>
        <dbReference type="Proteomes" id="UP000215509"/>
    </source>
</evidence>
<evidence type="ECO:0000256" key="6">
    <source>
        <dbReference type="ARBA" id="ARBA00023136"/>
    </source>
</evidence>
<keyword evidence="3" id="KW-1003">Cell membrane</keyword>
<dbReference type="SUPFAM" id="SSF103473">
    <property type="entry name" value="MFS general substrate transporter"/>
    <property type="match status" value="1"/>
</dbReference>
<feature type="transmembrane region" description="Helical" evidence="7">
    <location>
        <begin position="285"/>
        <end position="302"/>
    </location>
</feature>
<accession>A0A229UW01</accession>
<dbReference type="Pfam" id="PF07690">
    <property type="entry name" value="MFS_1"/>
    <property type="match status" value="1"/>
</dbReference>
<feature type="transmembrane region" description="Helical" evidence="7">
    <location>
        <begin position="91"/>
        <end position="114"/>
    </location>
</feature>
<evidence type="ECO:0000256" key="4">
    <source>
        <dbReference type="ARBA" id="ARBA00022692"/>
    </source>
</evidence>
<gene>
    <name evidence="9" type="ORF">CF651_05125</name>
</gene>
<dbReference type="Proteomes" id="UP000215509">
    <property type="component" value="Unassembled WGS sequence"/>
</dbReference>
<feature type="domain" description="Major facilitator superfamily (MFS) profile" evidence="8">
    <location>
        <begin position="25"/>
        <end position="399"/>
    </location>
</feature>
<dbReference type="RefSeq" id="WP_094013780.1">
    <property type="nucleotide sequence ID" value="NZ_NMQW01000005.1"/>
</dbReference>
<dbReference type="InterPro" id="IPR036259">
    <property type="entry name" value="MFS_trans_sf"/>
</dbReference>
<keyword evidence="4 7" id="KW-0812">Transmembrane</keyword>
<comment type="subcellular location">
    <subcellularLocation>
        <location evidence="1">Cell membrane</location>
        <topology evidence="1">Multi-pass membrane protein</topology>
    </subcellularLocation>
</comment>
<dbReference type="GO" id="GO:0005886">
    <property type="term" value="C:plasma membrane"/>
    <property type="evidence" value="ECO:0007669"/>
    <property type="project" value="UniProtKB-SubCell"/>
</dbReference>
<dbReference type="OrthoDB" id="2810795at2"/>
<dbReference type="PROSITE" id="PS50850">
    <property type="entry name" value="MFS"/>
    <property type="match status" value="1"/>
</dbReference>
<evidence type="ECO:0000256" key="2">
    <source>
        <dbReference type="ARBA" id="ARBA00022448"/>
    </source>
</evidence>
<dbReference type="Gene3D" id="1.20.1250.20">
    <property type="entry name" value="MFS general substrate transporter like domains"/>
    <property type="match status" value="1"/>
</dbReference>
<evidence type="ECO:0000256" key="3">
    <source>
        <dbReference type="ARBA" id="ARBA00022475"/>
    </source>
</evidence>
<name>A0A229UW01_9BACL</name>
<evidence type="ECO:0000256" key="1">
    <source>
        <dbReference type="ARBA" id="ARBA00004651"/>
    </source>
</evidence>
<keyword evidence="10" id="KW-1185">Reference proteome</keyword>
<keyword evidence="2" id="KW-0813">Transport</keyword>
<keyword evidence="5 7" id="KW-1133">Transmembrane helix</keyword>
<feature type="transmembrane region" description="Helical" evidence="7">
    <location>
        <begin position="372"/>
        <end position="392"/>
    </location>
</feature>
<dbReference type="InterPro" id="IPR011701">
    <property type="entry name" value="MFS"/>
</dbReference>
<feature type="transmembrane region" description="Helical" evidence="7">
    <location>
        <begin position="308"/>
        <end position="333"/>
    </location>
</feature>
<evidence type="ECO:0000256" key="7">
    <source>
        <dbReference type="SAM" id="Phobius"/>
    </source>
</evidence>
<protein>
    <submittedName>
        <fullName evidence="9">MFS transporter</fullName>
    </submittedName>
</protein>
<organism evidence="9 10">
    <name type="scientific">Paenibacillus rigui</name>
    <dbReference type="NCBI Taxonomy" id="554312"/>
    <lineage>
        <taxon>Bacteria</taxon>
        <taxon>Bacillati</taxon>
        <taxon>Bacillota</taxon>
        <taxon>Bacilli</taxon>
        <taxon>Bacillales</taxon>
        <taxon>Paenibacillaceae</taxon>
        <taxon>Paenibacillus</taxon>
    </lineage>
</organism>
<feature type="transmembrane region" description="Helical" evidence="7">
    <location>
        <begin position="149"/>
        <end position="171"/>
    </location>
</feature>